<feature type="domain" description="GGDEF" evidence="1">
    <location>
        <begin position="223"/>
        <end position="351"/>
    </location>
</feature>
<dbReference type="PROSITE" id="PS50887">
    <property type="entry name" value="GGDEF"/>
    <property type="match status" value="1"/>
</dbReference>
<dbReference type="NCBIfam" id="TIGR00254">
    <property type="entry name" value="GGDEF"/>
    <property type="match status" value="1"/>
</dbReference>
<organism evidence="2 3">
    <name type="scientific">Aquipuribacter hungaricus</name>
    <dbReference type="NCBI Taxonomy" id="545624"/>
    <lineage>
        <taxon>Bacteria</taxon>
        <taxon>Bacillati</taxon>
        <taxon>Actinomycetota</taxon>
        <taxon>Actinomycetes</taxon>
        <taxon>Micrococcales</taxon>
        <taxon>Intrasporangiaceae</taxon>
        <taxon>Aquipuribacter</taxon>
    </lineage>
</organism>
<dbReference type="PANTHER" id="PTHR45138">
    <property type="entry name" value="REGULATORY COMPONENTS OF SENSORY TRANSDUCTION SYSTEM"/>
    <property type="match status" value="1"/>
</dbReference>
<dbReference type="Pfam" id="PF00990">
    <property type="entry name" value="GGDEF"/>
    <property type="match status" value="1"/>
</dbReference>
<protein>
    <submittedName>
        <fullName evidence="2">Diguanylate cyclase domain-containing protein</fullName>
        <ecNumber evidence="2">2.7.7.65</ecNumber>
    </submittedName>
</protein>
<proteinExistence type="predicted"/>
<dbReference type="InterPro" id="IPR000160">
    <property type="entry name" value="GGDEF_dom"/>
</dbReference>
<evidence type="ECO:0000313" key="2">
    <source>
        <dbReference type="EMBL" id="MFC3687217.1"/>
    </source>
</evidence>
<dbReference type="SUPFAM" id="SSF55781">
    <property type="entry name" value="GAF domain-like"/>
    <property type="match status" value="1"/>
</dbReference>
<dbReference type="Gene3D" id="3.30.450.40">
    <property type="match status" value="1"/>
</dbReference>
<comment type="caution">
    <text evidence="2">The sequence shown here is derived from an EMBL/GenBank/DDBJ whole genome shotgun (WGS) entry which is preliminary data.</text>
</comment>
<keyword evidence="2" id="KW-0808">Transferase</keyword>
<dbReference type="SUPFAM" id="SSF55073">
    <property type="entry name" value="Nucleotide cyclase"/>
    <property type="match status" value="1"/>
</dbReference>
<reference evidence="3" key="1">
    <citation type="journal article" date="2019" name="Int. J. Syst. Evol. Microbiol.">
        <title>The Global Catalogue of Microorganisms (GCM) 10K type strain sequencing project: providing services to taxonomists for standard genome sequencing and annotation.</title>
        <authorList>
            <consortium name="The Broad Institute Genomics Platform"/>
            <consortium name="The Broad Institute Genome Sequencing Center for Infectious Disease"/>
            <person name="Wu L."/>
            <person name="Ma J."/>
        </authorList>
    </citation>
    <scope>NUCLEOTIDE SEQUENCE [LARGE SCALE GENOMIC DNA]</scope>
    <source>
        <strain evidence="3">NCAIM B.02333</strain>
    </source>
</reference>
<dbReference type="Proteomes" id="UP001595685">
    <property type="component" value="Unassembled WGS sequence"/>
</dbReference>
<dbReference type="SMART" id="SM00267">
    <property type="entry name" value="GGDEF"/>
    <property type="match status" value="1"/>
</dbReference>
<dbReference type="PANTHER" id="PTHR45138:SF24">
    <property type="entry name" value="DIGUANYLATE CYCLASE DGCC-RELATED"/>
    <property type="match status" value="1"/>
</dbReference>
<keyword evidence="3" id="KW-1185">Reference proteome</keyword>
<dbReference type="GO" id="GO:0052621">
    <property type="term" value="F:diguanylate cyclase activity"/>
    <property type="evidence" value="ECO:0007669"/>
    <property type="project" value="UniProtKB-EC"/>
</dbReference>
<dbReference type="InterPro" id="IPR043128">
    <property type="entry name" value="Rev_trsase/Diguanyl_cyclase"/>
</dbReference>
<dbReference type="InterPro" id="IPR050469">
    <property type="entry name" value="Diguanylate_Cyclase"/>
</dbReference>
<dbReference type="Gene3D" id="3.30.70.270">
    <property type="match status" value="1"/>
</dbReference>
<dbReference type="EC" id="2.7.7.65" evidence="2"/>
<dbReference type="RefSeq" id="WP_340290552.1">
    <property type="nucleotide sequence ID" value="NZ_JBBEOI010000020.1"/>
</dbReference>
<sequence length="351" mass="36348">MPAPPETPLLPDAQGVDRSVLRALVHLASLVTGSHDALATVEAVAETARDLLGAASLSISSRDDDGLALTTVVNVGLLGPDEVRWPTDERYDLATYPRAVETLASGRHHVFLTHVEDPAADAAEVELLHSLGKAACLHAPIVVEGELWGELWASRTADQPSFDAYTCELSEVVVGLIAAGLVQAAAWQQLQQLAATDPMTGLANRRTFDERLDELVAGTVPSPGFALVLGDVDGLKRVNDSLGHPAGDEALTAVADAARAAAAGVTGAVACRLGGDEYALLLPGVDVTRALEVASAWCRSCEDGPHGTSLSAGVLVVDGGRHQAAAVYRRADRALYQAKQSGSGAPVLATG</sequence>
<evidence type="ECO:0000313" key="3">
    <source>
        <dbReference type="Proteomes" id="UP001595685"/>
    </source>
</evidence>
<dbReference type="SMART" id="SM00065">
    <property type="entry name" value="GAF"/>
    <property type="match status" value="1"/>
</dbReference>
<gene>
    <name evidence="2" type="ORF">ACFOLH_02545</name>
</gene>
<dbReference type="InterPro" id="IPR029787">
    <property type="entry name" value="Nucleotide_cyclase"/>
</dbReference>
<evidence type="ECO:0000259" key="1">
    <source>
        <dbReference type="PROSITE" id="PS50887"/>
    </source>
</evidence>
<dbReference type="InterPro" id="IPR003018">
    <property type="entry name" value="GAF"/>
</dbReference>
<name>A0ABV7WDY3_9MICO</name>
<accession>A0ABV7WDY3</accession>
<dbReference type="CDD" id="cd01949">
    <property type="entry name" value="GGDEF"/>
    <property type="match status" value="1"/>
</dbReference>
<dbReference type="Pfam" id="PF01590">
    <property type="entry name" value="GAF"/>
    <property type="match status" value="1"/>
</dbReference>
<dbReference type="EMBL" id="JBHRWW010000001">
    <property type="protein sequence ID" value="MFC3687217.1"/>
    <property type="molecule type" value="Genomic_DNA"/>
</dbReference>
<dbReference type="InterPro" id="IPR029016">
    <property type="entry name" value="GAF-like_dom_sf"/>
</dbReference>
<keyword evidence="2" id="KW-0548">Nucleotidyltransferase</keyword>